<feature type="compositionally biased region" description="Polar residues" evidence="3">
    <location>
        <begin position="104"/>
        <end position="114"/>
    </location>
</feature>
<accession>A0ABY2HID4</accession>
<proteinExistence type="inferred from homology"/>
<evidence type="ECO:0000259" key="4">
    <source>
        <dbReference type="Pfam" id="PF05368"/>
    </source>
</evidence>
<keyword evidence="2" id="KW-0521">NADP</keyword>
<evidence type="ECO:0000313" key="5">
    <source>
        <dbReference type="EMBL" id="TFB07376.1"/>
    </source>
</evidence>
<comment type="similarity">
    <text evidence="1">Belongs to the NmrA-type oxidoreductase family.</text>
</comment>
<dbReference type="PANTHER" id="PTHR42748:SF7">
    <property type="entry name" value="NMRA LIKE REDOX SENSOR 1-RELATED"/>
    <property type="match status" value="1"/>
</dbReference>
<dbReference type="InterPro" id="IPR051164">
    <property type="entry name" value="NmrA-like_oxidored"/>
</dbReference>
<reference evidence="5 6" key="1">
    <citation type="submission" date="2018-01" db="EMBL/GenBank/DDBJ databases">
        <title>Genome characterization of the sugarcane-associated fungus Trichoderma ghanense CCMA-1212 and their application in lignocelulose bioconversion.</title>
        <authorList>
            <person name="Steindorff A.S."/>
            <person name="Mendes T.D."/>
            <person name="Vilela E.S.D."/>
            <person name="Rodrigues D.S."/>
            <person name="Formighieri E.F."/>
            <person name="Melo I.S."/>
            <person name="Favaro L.C.L."/>
        </authorList>
    </citation>
    <scope>NUCLEOTIDE SEQUENCE [LARGE SCALE GENOMIC DNA]</scope>
    <source>
        <strain evidence="5 6">CCMA-1212</strain>
    </source>
</reference>
<keyword evidence="6" id="KW-1185">Reference proteome</keyword>
<dbReference type="GeneID" id="300572338"/>
<dbReference type="RefSeq" id="XP_073563577.1">
    <property type="nucleotide sequence ID" value="XM_073697888.1"/>
</dbReference>
<organism evidence="5 6">
    <name type="scientific">Trichoderma ghanense</name>
    <dbReference type="NCBI Taxonomy" id="65468"/>
    <lineage>
        <taxon>Eukaryota</taxon>
        <taxon>Fungi</taxon>
        <taxon>Dikarya</taxon>
        <taxon>Ascomycota</taxon>
        <taxon>Pezizomycotina</taxon>
        <taxon>Sordariomycetes</taxon>
        <taxon>Hypocreomycetidae</taxon>
        <taxon>Hypocreales</taxon>
        <taxon>Hypocreaceae</taxon>
        <taxon>Trichoderma</taxon>
    </lineage>
</organism>
<gene>
    <name evidence="5" type="ORF">CCMA1212_000420</name>
</gene>
<dbReference type="InterPro" id="IPR008030">
    <property type="entry name" value="NmrA-like"/>
</dbReference>
<protein>
    <recommendedName>
        <fullName evidence="4">NmrA-like domain-containing protein</fullName>
    </recommendedName>
</protein>
<evidence type="ECO:0000256" key="1">
    <source>
        <dbReference type="ARBA" id="ARBA00006328"/>
    </source>
</evidence>
<dbReference type="Gene3D" id="3.90.25.10">
    <property type="entry name" value="UDP-galactose 4-epimerase, domain 1"/>
    <property type="match status" value="1"/>
</dbReference>
<comment type="caution">
    <text evidence="5">The sequence shown here is derived from an EMBL/GenBank/DDBJ whole genome shotgun (WGS) entry which is preliminary data.</text>
</comment>
<dbReference type="Gene3D" id="3.40.50.720">
    <property type="entry name" value="NAD(P)-binding Rossmann-like Domain"/>
    <property type="match status" value="1"/>
</dbReference>
<name>A0ABY2HID4_9HYPO</name>
<evidence type="ECO:0000256" key="3">
    <source>
        <dbReference type="SAM" id="MobiDB-lite"/>
    </source>
</evidence>
<dbReference type="InterPro" id="IPR036291">
    <property type="entry name" value="NAD(P)-bd_dom_sf"/>
</dbReference>
<dbReference type="PANTHER" id="PTHR42748">
    <property type="entry name" value="NITROGEN METABOLITE REPRESSION PROTEIN NMRA FAMILY MEMBER"/>
    <property type="match status" value="1"/>
</dbReference>
<sequence length="351" mass="38169">MPRSLLITGATGRQGGAAIRSLVSRNADFRLLAVTRDKTSPSAQKLASLSPKITLLQGDLNKTDALFQHARDVTGSSPWGVFSVQVKTHNNNTQSPIKLTWKENATPQSSNSHLHPSKKALQPGPKGPPVEQSQGTSLIDSALKAGVKHFVYSSVDRHGQKSLANPTDIPHFISKHNIEHHLINSTRSSSSSSSAAAAAAAAAMSWTILRPVAFMENLDGGFFGKLFATLVKAKLSPQKPLQLVATEDIGQAAAEAFLRPEEYSGKAISLAGDEVTFRQLSDIFREKTGSPVPVTWDFMAGAVLALSKEMRTMFSFFEREGYGADIAALRRQYPQLKDLRTWLETSPYMKK</sequence>
<evidence type="ECO:0000256" key="2">
    <source>
        <dbReference type="ARBA" id="ARBA00022857"/>
    </source>
</evidence>
<dbReference type="Proteomes" id="UP001642720">
    <property type="component" value="Unassembled WGS sequence"/>
</dbReference>
<feature type="domain" description="NmrA-like" evidence="4">
    <location>
        <begin position="4"/>
        <end position="68"/>
    </location>
</feature>
<dbReference type="Pfam" id="PF05368">
    <property type="entry name" value="NmrA"/>
    <property type="match status" value="2"/>
</dbReference>
<dbReference type="EMBL" id="PPTA01000001">
    <property type="protein sequence ID" value="TFB07376.1"/>
    <property type="molecule type" value="Genomic_DNA"/>
</dbReference>
<feature type="region of interest" description="Disordered" evidence="3">
    <location>
        <begin position="104"/>
        <end position="135"/>
    </location>
</feature>
<evidence type="ECO:0000313" key="6">
    <source>
        <dbReference type="Proteomes" id="UP001642720"/>
    </source>
</evidence>
<feature type="domain" description="NmrA-like" evidence="4">
    <location>
        <begin position="131"/>
        <end position="324"/>
    </location>
</feature>
<dbReference type="SUPFAM" id="SSF51735">
    <property type="entry name" value="NAD(P)-binding Rossmann-fold domains"/>
    <property type="match status" value="1"/>
</dbReference>